<feature type="domain" description="HTH LytTR-type" evidence="2">
    <location>
        <begin position="186"/>
        <end position="274"/>
    </location>
</feature>
<dbReference type="PANTHER" id="PTHR37299">
    <property type="entry name" value="TRANSCRIPTIONAL REGULATOR-RELATED"/>
    <property type="match status" value="1"/>
</dbReference>
<dbReference type="Gene3D" id="2.40.50.1020">
    <property type="entry name" value="LytTr DNA-binding domain"/>
    <property type="match status" value="1"/>
</dbReference>
<accession>A0ABU7R746</accession>
<gene>
    <name evidence="3" type="ORF">VXJ25_00160</name>
</gene>
<organism evidence="3 4">
    <name type="scientific">Olsenella absiana</name>
    <dbReference type="NCBI Taxonomy" id="3115222"/>
    <lineage>
        <taxon>Bacteria</taxon>
        <taxon>Bacillati</taxon>
        <taxon>Actinomycetota</taxon>
        <taxon>Coriobacteriia</taxon>
        <taxon>Coriobacteriales</taxon>
        <taxon>Atopobiaceae</taxon>
        <taxon>Olsenella</taxon>
    </lineage>
</organism>
<dbReference type="PANTHER" id="PTHR37299:SF1">
    <property type="entry name" value="STAGE 0 SPORULATION PROTEIN A HOMOLOG"/>
    <property type="match status" value="1"/>
</dbReference>
<dbReference type="RefSeq" id="WP_330957179.1">
    <property type="nucleotide sequence ID" value="NZ_JAZGJQ010000001.1"/>
</dbReference>
<dbReference type="EMBL" id="JAZGJQ010000001">
    <property type="protein sequence ID" value="MEE6146412.1"/>
    <property type="molecule type" value="Genomic_DNA"/>
</dbReference>
<proteinExistence type="predicted"/>
<sequence>MGDGLDVVRVGVFDAEGPCAGRPQGGGERQGRPRSDGASMWGRPDACDGCPAAHAILDLINDPQVTGVARAHCCELDPVVLARVDELAAAVESRGAEVLFVVLGSRGADGVEVVRRVVGIGRGVQVVYVDVAGRNATRVYETAHVYLLGWPLVPGDFSRAVDRALTLRERLCERPLVLRSEGVERLVAPGSISFIESDRRLLRVHAGAAVLETYGTMADAASQLPSRFVCPHRSFLVNLSCVCEVAGDDLALKTGERIPLSRRRRDSVCEAFSAYVGRRL</sequence>
<feature type="region of interest" description="Disordered" evidence="1">
    <location>
        <begin position="16"/>
        <end position="40"/>
    </location>
</feature>
<name>A0ABU7R746_9ACTN</name>
<dbReference type="InterPro" id="IPR007492">
    <property type="entry name" value="LytTR_DNA-bd_dom"/>
</dbReference>
<reference evidence="3 4" key="1">
    <citation type="submission" date="2024-01" db="EMBL/GenBank/DDBJ databases">
        <title>Description of Olsenella sp. nov., isolated from pig feces.</title>
        <authorList>
            <person name="Chang Y.-H."/>
        </authorList>
    </citation>
    <scope>NUCLEOTIDE SEQUENCE [LARGE SCALE GENOMIC DNA]</scope>
    <source>
        <strain evidence="3 4">YH-ols2223</strain>
    </source>
</reference>
<evidence type="ECO:0000313" key="4">
    <source>
        <dbReference type="Proteomes" id="UP001332931"/>
    </source>
</evidence>
<dbReference type="Pfam" id="PF04397">
    <property type="entry name" value="LytTR"/>
    <property type="match status" value="1"/>
</dbReference>
<evidence type="ECO:0000256" key="1">
    <source>
        <dbReference type="SAM" id="MobiDB-lite"/>
    </source>
</evidence>
<dbReference type="SMART" id="SM00850">
    <property type="entry name" value="LytTR"/>
    <property type="match status" value="1"/>
</dbReference>
<dbReference type="GO" id="GO:0003677">
    <property type="term" value="F:DNA binding"/>
    <property type="evidence" value="ECO:0007669"/>
    <property type="project" value="UniProtKB-KW"/>
</dbReference>
<keyword evidence="3" id="KW-0238">DNA-binding</keyword>
<keyword evidence="4" id="KW-1185">Reference proteome</keyword>
<dbReference type="PROSITE" id="PS50930">
    <property type="entry name" value="HTH_LYTTR"/>
    <property type="match status" value="1"/>
</dbReference>
<evidence type="ECO:0000313" key="3">
    <source>
        <dbReference type="EMBL" id="MEE6146412.1"/>
    </source>
</evidence>
<evidence type="ECO:0000259" key="2">
    <source>
        <dbReference type="PROSITE" id="PS50930"/>
    </source>
</evidence>
<dbReference type="Proteomes" id="UP001332931">
    <property type="component" value="Unassembled WGS sequence"/>
</dbReference>
<protein>
    <submittedName>
        <fullName evidence="3">LytTR family DNA-binding domain-containing protein</fullName>
    </submittedName>
</protein>
<comment type="caution">
    <text evidence="3">The sequence shown here is derived from an EMBL/GenBank/DDBJ whole genome shotgun (WGS) entry which is preliminary data.</text>
</comment>
<dbReference type="InterPro" id="IPR046947">
    <property type="entry name" value="LytR-like"/>
</dbReference>